<evidence type="ECO:0000256" key="3">
    <source>
        <dbReference type="ARBA" id="ARBA00004245"/>
    </source>
</evidence>
<dbReference type="InterPro" id="IPR002579">
    <property type="entry name" value="Met_Sox_Rdtase_MsrB_dom"/>
</dbReference>
<evidence type="ECO:0000256" key="10">
    <source>
        <dbReference type="ARBA" id="ARBA00022859"/>
    </source>
</evidence>
<dbReference type="GO" id="GO:0045087">
    <property type="term" value="P:innate immune response"/>
    <property type="evidence" value="ECO:0007669"/>
    <property type="project" value="UniProtKB-KW"/>
</dbReference>
<dbReference type="AlphaFoldDB" id="A0A8W8MDU0"/>
<dbReference type="GO" id="GO:0005634">
    <property type="term" value="C:nucleus"/>
    <property type="evidence" value="ECO:0007669"/>
    <property type="project" value="UniProtKB-SubCell"/>
</dbReference>
<evidence type="ECO:0000256" key="7">
    <source>
        <dbReference type="ARBA" id="ARBA00022588"/>
    </source>
</evidence>
<keyword evidence="9" id="KW-0862">Zinc</keyword>
<dbReference type="GO" id="GO:0005856">
    <property type="term" value="C:cytoskeleton"/>
    <property type="evidence" value="ECO:0007669"/>
    <property type="project" value="UniProtKB-SubCell"/>
</dbReference>
<sequence length="82" mass="9169">QFMKPFSPGIYVCSNCGNELFHSQTKYEHSSPWPAFTHLIREDSVTRVKESSTAIKISCSKCGNGLGHEFLGDGPKKGMNRY</sequence>
<evidence type="ECO:0000256" key="13">
    <source>
        <dbReference type="ARBA" id="ARBA00023212"/>
    </source>
</evidence>
<comment type="subcellular location">
    <subcellularLocation>
        <location evidence="3">Cytoplasm</location>
        <location evidence="3">Cytoskeleton</location>
    </subcellularLocation>
    <subcellularLocation>
        <location evidence="2">Nucleus</location>
    </subcellularLocation>
</comment>
<name>A0A8W8MDU0_MAGGI</name>
<keyword evidence="19" id="KW-1185">Reference proteome</keyword>
<comment type="cofactor">
    <cofactor evidence="1">
        <name>Zn(2+)</name>
        <dbReference type="ChEBI" id="CHEBI:29105"/>
    </cofactor>
</comment>
<dbReference type="EC" id="1.8.4.12" evidence="5"/>
<dbReference type="GO" id="GO:0046872">
    <property type="term" value="F:metal ion binding"/>
    <property type="evidence" value="ECO:0007669"/>
    <property type="project" value="UniProtKB-KW"/>
</dbReference>
<evidence type="ECO:0000256" key="15">
    <source>
        <dbReference type="ARBA" id="ARBA00046083"/>
    </source>
</evidence>
<evidence type="ECO:0000256" key="8">
    <source>
        <dbReference type="ARBA" id="ARBA00022723"/>
    </source>
</evidence>
<evidence type="ECO:0000256" key="9">
    <source>
        <dbReference type="ARBA" id="ARBA00022833"/>
    </source>
</evidence>
<protein>
    <recommendedName>
        <fullName evidence="5">peptide-methionine (R)-S-oxide reductase</fullName>
        <ecNumber evidence="5">1.8.4.12</ecNumber>
    </recommendedName>
</protein>
<evidence type="ECO:0000256" key="1">
    <source>
        <dbReference type="ARBA" id="ARBA00001947"/>
    </source>
</evidence>
<evidence type="ECO:0000259" key="17">
    <source>
        <dbReference type="PROSITE" id="PS51790"/>
    </source>
</evidence>
<reference evidence="18" key="1">
    <citation type="submission" date="2022-08" db="UniProtKB">
        <authorList>
            <consortium name="EnsemblMetazoa"/>
        </authorList>
    </citation>
    <scope>IDENTIFICATION</scope>
    <source>
        <strain evidence="18">05x7-T-G4-1.051#20</strain>
    </source>
</reference>
<dbReference type="InterPro" id="IPR052150">
    <property type="entry name" value="MsrB_Met_sulfoxide_reductase"/>
</dbReference>
<dbReference type="PANTHER" id="PTHR46755">
    <property type="entry name" value="METHIONINE-R-SULFOXIDE REDUCTASE B1"/>
    <property type="match status" value="1"/>
</dbReference>
<comment type="function">
    <text evidence="15">Methionine-sulfoxide reductase that specifically reduces methionine (R)-sulfoxide back to methionine. While in many cases, methionine oxidation is the result of random oxidation following oxidative stress, methionine oxidation is also a post-translational modification that takes place on specific residue. Acts as a regulator of actin assembly by reducing methionine (R)-sulfoxide mediated by MICALs (MICAL1, MICAL2 or MICAL3) on actin, thereby promoting filament repolymerization. Plays a role in innate immunity by reducing oxidized actin, leading to actin repolymerization in macrophages.</text>
</comment>
<accession>A0A8W8MDU0</accession>
<keyword evidence="14" id="KW-0539">Nucleus</keyword>
<dbReference type="PANTHER" id="PTHR46755:SF5">
    <property type="entry name" value="METHIONINE-R-SULFOXIDE REDUCTASE B1"/>
    <property type="match status" value="1"/>
</dbReference>
<evidence type="ECO:0000256" key="11">
    <source>
        <dbReference type="ARBA" id="ARBA00022933"/>
    </source>
</evidence>
<keyword evidence="6" id="KW-0963">Cytoplasm</keyword>
<keyword evidence="7" id="KW-0399">Innate immunity</keyword>
<organism evidence="18 19">
    <name type="scientific">Magallana gigas</name>
    <name type="common">Pacific oyster</name>
    <name type="synonym">Crassostrea gigas</name>
    <dbReference type="NCBI Taxonomy" id="29159"/>
    <lineage>
        <taxon>Eukaryota</taxon>
        <taxon>Metazoa</taxon>
        <taxon>Spiralia</taxon>
        <taxon>Lophotrochozoa</taxon>
        <taxon>Mollusca</taxon>
        <taxon>Bivalvia</taxon>
        <taxon>Autobranchia</taxon>
        <taxon>Pteriomorphia</taxon>
        <taxon>Ostreida</taxon>
        <taxon>Ostreoidea</taxon>
        <taxon>Ostreidae</taxon>
        <taxon>Magallana</taxon>
    </lineage>
</organism>
<keyword evidence="10" id="KW-0391">Immunity</keyword>
<evidence type="ECO:0000313" key="18">
    <source>
        <dbReference type="EnsemblMetazoa" id="G3325.1:cds"/>
    </source>
</evidence>
<evidence type="ECO:0000256" key="5">
    <source>
        <dbReference type="ARBA" id="ARBA00012499"/>
    </source>
</evidence>
<dbReference type="GO" id="GO:0030091">
    <property type="term" value="P:protein repair"/>
    <property type="evidence" value="ECO:0007669"/>
    <property type="project" value="TreeGrafter"/>
</dbReference>
<dbReference type="PROSITE" id="PS51790">
    <property type="entry name" value="MSRB"/>
    <property type="match status" value="1"/>
</dbReference>
<keyword evidence="8" id="KW-0479">Metal-binding</keyword>
<evidence type="ECO:0000256" key="6">
    <source>
        <dbReference type="ARBA" id="ARBA00022490"/>
    </source>
</evidence>
<keyword evidence="12" id="KW-0560">Oxidoreductase</keyword>
<dbReference type="InterPro" id="IPR011057">
    <property type="entry name" value="Mss4-like_sf"/>
</dbReference>
<dbReference type="GO" id="GO:0033743">
    <property type="term" value="F:peptide-methionine (R)-S-oxide reductase activity"/>
    <property type="evidence" value="ECO:0007669"/>
    <property type="project" value="UniProtKB-EC"/>
</dbReference>
<keyword evidence="13" id="KW-0206">Cytoskeleton</keyword>
<keyword evidence="11" id="KW-0712">Selenocysteine</keyword>
<dbReference type="Pfam" id="PF01641">
    <property type="entry name" value="SelR"/>
    <property type="match status" value="1"/>
</dbReference>
<feature type="domain" description="MsrB" evidence="17">
    <location>
        <begin position="1"/>
        <end position="82"/>
    </location>
</feature>
<evidence type="ECO:0000256" key="12">
    <source>
        <dbReference type="ARBA" id="ARBA00023002"/>
    </source>
</evidence>
<evidence type="ECO:0000256" key="16">
    <source>
        <dbReference type="ARBA" id="ARBA00048488"/>
    </source>
</evidence>
<proteinExistence type="inferred from homology"/>
<evidence type="ECO:0000313" key="19">
    <source>
        <dbReference type="Proteomes" id="UP000005408"/>
    </source>
</evidence>
<dbReference type="Gene3D" id="2.170.150.20">
    <property type="entry name" value="Peptide methionine sulfoxide reductase"/>
    <property type="match status" value="1"/>
</dbReference>
<evidence type="ECO:0000256" key="4">
    <source>
        <dbReference type="ARBA" id="ARBA00007174"/>
    </source>
</evidence>
<comment type="catalytic activity">
    <reaction evidence="16">
        <text>L-methionyl-[protein] + [thioredoxin]-disulfide + H2O = L-methionyl-(R)-S-oxide-[protein] + [thioredoxin]-dithiol</text>
        <dbReference type="Rhea" id="RHEA:24164"/>
        <dbReference type="Rhea" id="RHEA-COMP:10698"/>
        <dbReference type="Rhea" id="RHEA-COMP:10700"/>
        <dbReference type="Rhea" id="RHEA-COMP:12313"/>
        <dbReference type="Rhea" id="RHEA-COMP:12314"/>
        <dbReference type="ChEBI" id="CHEBI:15377"/>
        <dbReference type="ChEBI" id="CHEBI:16044"/>
        <dbReference type="ChEBI" id="CHEBI:29950"/>
        <dbReference type="ChEBI" id="CHEBI:45764"/>
        <dbReference type="ChEBI" id="CHEBI:50058"/>
        <dbReference type="EC" id="1.8.4.12"/>
    </reaction>
</comment>
<dbReference type="SUPFAM" id="SSF51316">
    <property type="entry name" value="Mss4-like"/>
    <property type="match status" value="1"/>
</dbReference>
<evidence type="ECO:0000256" key="14">
    <source>
        <dbReference type="ARBA" id="ARBA00023242"/>
    </source>
</evidence>
<dbReference type="Proteomes" id="UP000005408">
    <property type="component" value="Unassembled WGS sequence"/>
</dbReference>
<comment type="similarity">
    <text evidence="4">Belongs to the MsrB Met sulfoxide reductase family.</text>
</comment>
<dbReference type="EnsemblMetazoa" id="G3325.1">
    <property type="protein sequence ID" value="G3325.1:cds"/>
    <property type="gene ID" value="G3325"/>
</dbReference>
<evidence type="ECO:0000256" key="2">
    <source>
        <dbReference type="ARBA" id="ARBA00004123"/>
    </source>
</evidence>